<proteinExistence type="predicted"/>
<evidence type="ECO:0000259" key="5">
    <source>
        <dbReference type="PROSITE" id="PS51064"/>
    </source>
</evidence>
<feature type="compositionally biased region" description="Polar residues" evidence="3">
    <location>
        <begin position="249"/>
        <end position="259"/>
    </location>
</feature>
<dbReference type="GO" id="GO:0008286">
    <property type="term" value="P:insulin receptor signaling pathway"/>
    <property type="evidence" value="ECO:0007669"/>
    <property type="project" value="InterPro"/>
</dbReference>
<dbReference type="Pfam" id="PF00169">
    <property type="entry name" value="PH"/>
    <property type="match status" value="1"/>
</dbReference>
<dbReference type="Proteomes" id="UP001142489">
    <property type="component" value="Unassembled WGS sequence"/>
</dbReference>
<dbReference type="InterPro" id="IPR002404">
    <property type="entry name" value="IRS_PTB"/>
</dbReference>
<dbReference type="GO" id="GO:0005886">
    <property type="term" value="C:plasma membrane"/>
    <property type="evidence" value="ECO:0007669"/>
    <property type="project" value="TreeGrafter"/>
</dbReference>
<dbReference type="OrthoDB" id="946068at2759"/>
<dbReference type="Pfam" id="PF02174">
    <property type="entry name" value="IRS"/>
    <property type="match status" value="1"/>
</dbReference>
<protein>
    <recommendedName>
        <fullName evidence="8">Insulin receptor substrate 1</fullName>
    </recommendedName>
</protein>
<accession>A0A9Q1AUQ2</accession>
<feature type="compositionally biased region" description="Low complexity" evidence="3">
    <location>
        <begin position="488"/>
        <end position="508"/>
    </location>
</feature>
<dbReference type="CDD" id="cd01257">
    <property type="entry name" value="PH_IRS"/>
    <property type="match status" value="1"/>
</dbReference>
<feature type="region of interest" description="Disordered" evidence="3">
    <location>
        <begin position="580"/>
        <end position="602"/>
    </location>
</feature>
<dbReference type="EMBL" id="JAPFRF010000012">
    <property type="protein sequence ID" value="KAJ7313305.1"/>
    <property type="molecule type" value="Genomic_DNA"/>
</dbReference>
<evidence type="ECO:0000313" key="6">
    <source>
        <dbReference type="EMBL" id="KAJ7313305.1"/>
    </source>
</evidence>
<keyword evidence="2" id="KW-0807">Transducer</keyword>
<dbReference type="PRINTS" id="PR00628">
    <property type="entry name" value="INSULINRSI"/>
</dbReference>
<reference evidence="6" key="1">
    <citation type="journal article" date="2023" name="DNA Res.">
        <title>Chromosome-level genome assembly of Phrynocephalus forsythii using third-generation DNA sequencing and Hi-C analysis.</title>
        <authorList>
            <person name="Qi Y."/>
            <person name="Zhao W."/>
            <person name="Zhao Y."/>
            <person name="Niu C."/>
            <person name="Cao S."/>
            <person name="Zhang Y."/>
        </authorList>
    </citation>
    <scope>NUCLEOTIDE SEQUENCE</scope>
    <source>
        <tissue evidence="6">Muscle</tissue>
    </source>
</reference>
<sequence length="669" mass="72442">MEPPGDAAGPSDVRLCGYLRKQRSQRRRFFVLRGASERGPARLEYYENEKKFRAGGGSGSGGRPPKRTFPLASALSISKRADARHRHLVVLSARHGTWGLAAESAEQQQLWFAALVELHGKGKEAAWEEGRPGAVAPVPAFKEVWQVTLRPRGLGHSKNLAGTYLLCLAEKTISFVRLHSEVVAVALQLLNVRRCGHSENYFFMEVGRSAVTGPGELWMQVEDLVVAQNMHETILEAMKALSEDFRLRGQSQPLPSSPISKAPPGARKADSLSDYSALSSDEGGSSPGESRHGCTPDPLRYLVEEGEMDYIAMAKLASPDRHRLNTWTSATEAKKRASLPPLALEKDALQLPRREQGLRMGAASASYPEGLNLRGPDPGYMAMLPGVAVGTQDQDYVPMTPGSLSPPRREQGGYMVMSPTGSCSPEGQIRSRGGEYMNMSPVSRSASSTPPEYGSVLALPGSAPFCSLPRSYKRDPRPLALPFNPGRLSCSSSTSSESLEEPPGGTPTHPHLLLAFPRERIPGDRPSAPRSTGEYVSIQYQARAADYVNMELRGTLAEHSRTAVPKSCDEMATGARLVRTRTPGRRPPSAETFPEGERNGALPCETQMESGLNYIDLDLGKEVTPGTPSALPPYPGPGLVGRLHSYASIDFDRSGELWGYKAGSEGDES</sequence>
<keyword evidence="1" id="KW-0597">Phosphoprotein</keyword>
<dbReference type="GO" id="GO:0043548">
    <property type="term" value="F:phosphatidylinositol 3-kinase binding"/>
    <property type="evidence" value="ECO:0007669"/>
    <property type="project" value="TreeGrafter"/>
</dbReference>
<dbReference type="PROSITE" id="PS50003">
    <property type="entry name" value="PH_DOMAIN"/>
    <property type="match status" value="1"/>
</dbReference>
<evidence type="ECO:0008006" key="8">
    <source>
        <dbReference type="Google" id="ProtNLM"/>
    </source>
</evidence>
<evidence type="ECO:0000256" key="3">
    <source>
        <dbReference type="SAM" id="MobiDB-lite"/>
    </source>
</evidence>
<feature type="compositionally biased region" description="Low complexity" evidence="3">
    <location>
        <begin position="272"/>
        <end position="288"/>
    </location>
</feature>
<dbReference type="GO" id="GO:0005829">
    <property type="term" value="C:cytosol"/>
    <property type="evidence" value="ECO:0007669"/>
    <property type="project" value="TreeGrafter"/>
</dbReference>
<evidence type="ECO:0000313" key="7">
    <source>
        <dbReference type="Proteomes" id="UP001142489"/>
    </source>
</evidence>
<dbReference type="AlphaFoldDB" id="A0A9Q1AUQ2"/>
<dbReference type="InterPro" id="IPR011993">
    <property type="entry name" value="PH-like_dom_sf"/>
</dbReference>
<dbReference type="SUPFAM" id="SSF50729">
    <property type="entry name" value="PH domain-like"/>
    <property type="match status" value="2"/>
</dbReference>
<dbReference type="FunFam" id="2.30.29.30:FF:000029">
    <property type="entry name" value="Insulin receptor substrate 1"/>
    <property type="match status" value="1"/>
</dbReference>
<dbReference type="Gene3D" id="2.30.29.30">
    <property type="entry name" value="Pleckstrin-homology domain (PH domain)/Phosphotyrosine-binding domain (PTB)"/>
    <property type="match status" value="2"/>
</dbReference>
<evidence type="ECO:0000256" key="2">
    <source>
        <dbReference type="ARBA" id="ARBA00023224"/>
    </source>
</evidence>
<evidence type="ECO:0000256" key="1">
    <source>
        <dbReference type="ARBA" id="ARBA00022553"/>
    </source>
</evidence>
<feature type="region of interest" description="Disordered" evidence="3">
    <location>
        <begin position="249"/>
        <end position="298"/>
    </location>
</feature>
<feature type="region of interest" description="Disordered" evidence="3">
    <location>
        <begin position="479"/>
        <end position="509"/>
    </location>
</feature>
<keyword evidence="7" id="KW-1185">Reference proteome</keyword>
<dbReference type="InterPro" id="IPR039011">
    <property type="entry name" value="IRS"/>
</dbReference>
<dbReference type="InterPro" id="IPR001849">
    <property type="entry name" value="PH_domain"/>
</dbReference>
<dbReference type="SMART" id="SM00310">
    <property type="entry name" value="PTBI"/>
    <property type="match status" value="1"/>
</dbReference>
<evidence type="ECO:0000259" key="4">
    <source>
        <dbReference type="PROSITE" id="PS50003"/>
    </source>
</evidence>
<dbReference type="PROSITE" id="PS51064">
    <property type="entry name" value="IRS_PTB"/>
    <property type="match status" value="1"/>
</dbReference>
<feature type="domain" description="PH" evidence="4">
    <location>
        <begin position="12"/>
        <end position="120"/>
    </location>
</feature>
<dbReference type="GO" id="GO:0005158">
    <property type="term" value="F:insulin receptor binding"/>
    <property type="evidence" value="ECO:0007669"/>
    <property type="project" value="InterPro"/>
</dbReference>
<dbReference type="CDD" id="cd01204">
    <property type="entry name" value="PTB_IRS"/>
    <property type="match status" value="1"/>
</dbReference>
<comment type="caution">
    <text evidence="6">The sequence shown here is derived from an EMBL/GenBank/DDBJ whole genome shotgun (WGS) entry which is preliminary data.</text>
</comment>
<dbReference type="SMART" id="SM00233">
    <property type="entry name" value="PH"/>
    <property type="match status" value="1"/>
</dbReference>
<feature type="domain" description="IRS-type PTB" evidence="5">
    <location>
        <begin position="141"/>
        <end position="245"/>
    </location>
</feature>
<dbReference type="SMART" id="SM01244">
    <property type="entry name" value="IRS"/>
    <property type="match status" value="1"/>
</dbReference>
<name>A0A9Q1AUQ2_9SAUR</name>
<organism evidence="6 7">
    <name type="scientific">Phrynocephalus forsythii</name>
    <dbReference type="NCBI Taxonomy" id="171643"/>
    <lineage>
        <taxon>Eukaryota</taxon>
        <taxon>Metazoa</taxon>
        <taxon>Chordata</taxon>
        <taxon>Craniata</taxon>
        <taxon>Vertebrata</taxon>
        <taxon>Euteleostomi</taxon>
        <taxon>Lepidosauria</taxon>
        <taxon>Squamata</taxon>
        <taxon>Bifurcata</taxon>
        <taxon>Unidentata</taxon>
        <taxon>Episquamata</taxon>
        <taxon>Toxicofera</taxon>
        <taxon>Iguania</taxon>
        <taxon>Acrodonta</taxon>
        <taxon>Agamidae</taxon>
        <taxon>Agaminae</taxon>
        <taxon>Phrynocephalus</taxon>
    </lineage>
</organism>
<gene>
    <name evidence="6" type="ORF">JRQ81_004594</name>
</gene>
<dbReference type="PANTHER" id="PTHR10614:SF14">
    <property type="entry name" value="INSULIN RECEPTOR SUBSTRATE 1"/>
    <property type="match status" value="1"/>
</dbReference>
<dbReference type="PANTHER" id="PTHR10614">
    <property type="entry name" value="INSULIN RECEPTOR SUBSTRATE"/>
    <property type="match status" value="1"/>
</dbReference>